<dbReference type="Proteomes" id="UP000466345">
    <property type="component" value="Unassembled WGS sequence"/>
</dbReference>
<sequence length="133" mass="14530">MWLNSQQLRLLPWSDPTGRPCYLRSSTGTGYVSRLADRVEAEQLDTASEFIAYAAELLNDDDPQQEDLVYLAGGLTDSLRNALRIAESRGNRLTPADAELQLGEADGPKDTRATHDADDEHSGLGAVSSRRPS</sequence>
<reference evidence="2 3" key="1">
    <citation type="submission" date="2019-10" db="EMBL/GenBank/DDBJ databases">
        <title>Streptomyces smaragdinus sp. nov. and Streptomyces fabii sp. nov., isolated from the gut of fungus growing-termite Macrotermes natalensis.</title>
        <authorList>
            <person name="Schwitalla J."/>
            <person name="Benndorf R."/>
            <person name="Martin K."/>
            <person name="De Beer W."/>
            <person name="Kaster A.-K."/>
            <person name="Vollmers J."/>
            <person name="Poulsen M."/>
            <person name="Beemelmanns C."/>
        </authorList>
    </citation>
    <scope>NUCLEOTIDE SEQUENCE [LARGE SCALE GENOMIC DNA]</scope>
    <source>
        <strain evidence="2 3">RB5</strain>
    </source>
</reference>
<gene>
    <name evidence="2" type="ORF">SRB5_40320</name>
</gene>
<keyword evidence="3" id="KW-1185">Reference proteome</keyword>
<proteinExistence type="predicted"/>
<dbReference type="EMBL" id="WEGJ01000016">
    <property type="protein sequence ID" value="MQY13876.1"/>
    <property type="molecule type" value="Genomic_DNA"/>
</dbReference>
<protein>
    <submittedName>
        <fullName evidence="2">Uncharacterized protein</fullName>
    </submittedName>
</protein>
<evidence type="ECO:0000256" key="1">
    <source>
        <dbReference type="SAM" id="MobiDB-lite"/>
    </source>
</evidence>
<organism evidence="2 3">
    <name type="scientific">Streptomyces smaragdinus</name>
    <dbReference type="NCBI Taxonomy" id="2585196"/>
    <lineage>
        <taxon>Bacteria</taxon>
        <taxon>Bacillati</taxon>
        <taxon>Actinomycetota</taxon>
        <taxon>Actinomycetes</taxon>
        <taxon>Kitasatosporales</taxon>
        <taxon>Streptomycetaceae</taxon>
        <taxon>Streptomyces</taxon>
    </lineage>
</organism>
<dbReference type="AlphaFoldDB" id="A0A7K0CK80"/>
<feature type="compositionally biased region" description="Basic and acidic residues" evidence="1">
    <location>
        <begin position="106"/>
        <end position="122"/>
    </location>
</feature>
<comment type="caution">
    <text evidence="2">The sequence shown here is derived from an EMBL/GenBank/DDBJ whole genome shotgun (WGS) entry which is preliminary data.</text>
</comment>
<dbReference type="RefSeq" id="WP_194292973.1">
    <property type="nucleotide sequence ID" value="NZ_WEGJ01000016.1"/>
</dbReference>
<evidence type="ECO:0000313" key="3">
    <source>
        <dbReference type="Proteomes" id="UP000466345"/>
    </source>
</evidence>
<feature type="region of interest" description="Disordered" evidence="1">
    <location>
        <begin position="93"/>
        <end position="133"/>
    </location>
</feature>
<evidence type="ECO:0000313" key="2">
    <source>
        <dbReference type="EMBL" id="MQY13876.1"/>
    </source>
</evidence>
<accession>A0A7K0CK80</accession>
<name>A0A7K0CK80_9ACTN</name>